<feature type="compositionally biased region" description="Basic residues" evidence="1">
    <location>
        <begin position="7"/>
        <end position="25"/>
    </location>
</feature>
<evidence type="ECO:0000313" key="3">
    <source>
        <dbReference type="Proteomes" id="UP000494106"/>
    </source>
</evidence>
<proteinExistence type="predicted"/>
<feature type="region of interest" description="Disordered" evidence="1">
    <location>
        <begin position="1"/>
        <end position="28"/>
    </location>
</feature>
<evidence type="ECO:0000313" key="2">
    <source>
        <dbReference type="EMBL" id="CAB3256298.1"/>
    </source>
</evidence>
<reference evidence="2 3" key="1">
    <citation type="submission" date="2020-04" db="EMBL/GenBank/DDBJ databases">
        <authorList>
            <person name="Wallbank WR R."/>
            <person name="Pardo Diaz C."/>
            <person name="Kozak K."/>
            <person name="Martin S."/>
            <person name="Jiggins C."/>
            <person name="Moest M."/>
            <person name="Warren A I."/>
            <person name="Byers J.R.P. K."/>
            <person name="Montejo-Kovacevich G."/>
            <person name="Yen C E."/>
        </authorList>
    </citation>
    <scope>NUCLEOTIDE SEQUENCE [LARGE SCALE GENOMIC DNA]</scope>
</reference>
<evidence type="ECO:0000256" key="1">
    <source>
        <dbReference type="SAM" id="MobiDB-lite"/>
    </source>
</evidence>
<dbReference type="AlphaFoldDB" id="A0A8S1BCX1"/>
<gene>
    <name evidence="2" type="ORF">APLA_LOCUS15304</name>
</gene>
<name>A0A8S1BCX1_ARCPL</name>
<sequence>MWVVKYGRVHRTRTTGSQHRKRSRDGRREIETKRFEYLHSGGSKYQLTSVDVIVEGRERGVGRAPAGRLGVHHEAAPLARHGTTSACVCAGLRARTEPAHPRAAPRRPIANTTRHAKPTVPRGPLRPRVLHFRTVREPRRDTSLIATRPLQPEPDLLSLGRYHLDVDGKPKRNREGFRTLGTS</sequence>
<protein>
    <submittedName>
        <fullName evidence="2">Uncharacterized protein</fullName>
    </submittedName>
</protein>
<dbReference type="OrthoDB" id="7482330at2759"/>
<accession>A0A8S1BCX1</accession>
<comment type="caution">
    <text evidence="2">The sequence shown here is derived from an EMBL/GenBank/DDBJ whole genome shotgun (WGS) entry which is preliminary data.</text>
</comment>
<organism evidence="2 3">
    <name type="scientific">Arctia plantaginis</name>
    <name type="common">Wood tiger moth</name>
    <name type="synonym">Phalaena plantaginis</name>
    <dbReference type="NCBI Taxonomy" id="874455"/>
    <lineage>
        <taxon>Eukaryota</taxon>
        <taxon>Metazoa</taxon>
        <taxon>Ecdysozoa</taxon>
        <taxon>Arthropoda</taxon>
        <taxon>Hexapoda</taxon>
        <taxon>Insecta</taxon>
        <taxon>Pterygota</taxon>
        <taxon>Neoptera</taxon>
        <taxon>Endopterygota</taxon>
        <taxon>Lepidoptera</taxon>
        <taxon>Glossata</taxon>
        <taxon>Ditrysia</taxon>
        <taxon>Noctuoidea</taxon>
        <taxon>Erebidae</taxon>
        <taxon>Arctiinae</taxon>
        <taxon>Arctia</taxon>
    </lineage>
</organism>
<dbReference type="EMBL" id="CADEBC010000586">
    <property type="protein sequence ID" value="CAB3256298.1"/>
    <property type="molecule type" value="Genomic_DNA"/>
</dbReference>
<dbReference type="Proteomes" id="UP000494106">
    <property type="component" value="Unassembled WGS sequence"/>
</dbReference>
<keyword evidence="3" id="KW-1185">Reference proteome</keyword>